<name>A0AAV5GIG1_9BASI</name>
<reference evidence="2 3" key="1">
    <citation type="submission" date="2021-12" db="EMBL/GenBank/DDBJ databases">
        <title>High titer production of polyol ester of fatty acids by Rhodotorula paludigena BS15 towards product separation-free biomass refinery.</title>
        <authorList>
            <person name="Mano J."/>
            <person name="Ono H."/>
            <person name="Tanaka T."/>
            <person name="Naito K."/>
            <person name="Sushida H."/>
            <person name="Ike M."/>
            <person name="Tokuyasu K."/>
            <person name="Kitaoka M."/>
        </authorList>
    </citation>
    <scope>NUCLEOTIDE SEQUENCE [LARGE SCALE GENOMIC DNA]</scope>
    <source>
        <strain evidence="2 3">BS15</strain>
    </source>
</reference>
<evidence type="ECO:0000313" key="3">
    <source>
        <dbReference type="Proteomes" id="UP001342314"/>
    </source>
</evidence>
<protein>
    <submittedName>
        <fullName evidence="2">Uncharacterized protein</fullName>
    </submittedName>
</protein>
<feature type="coiled-coil region" evidence="1">
    <location>
        <begin position="52"/>
        <end position="79"/>
    </location>
</feature>
<evidence type="ECO:0000313" key="2">
    <source>
        <dbReference type="EMBL" id="GJN92435.1"/>
    </source>
</evidence>
<dbReference type="EMBL" id="BQKY01000011">
    <property type="protein sequence ID" value="GJN92435.1"/>
    <property type="molecule type" value="Genomic_DNA"/>
</dbReference>
<proteinExistence type="predicted"/>
<organism evidence="2 3">
    <name type="scientific">Rhodotorula paludigena</name>
    <dbReference type="NCBI Taxonomy" id="86838"/>
    <lineage>
        <taxon>Eukaryota</taxon>
        <taxon>Fungi</taxon>
        <taxon>Dikarya</taxon>
        <taxon>Basidiomycota</taxon>
        <taxon>Pucciniomycotina</taxon>
        <taxon>Microbotryomycetes</taxon>
        <taxon>Sporidiobolales</taxon>
        <taxon>Sporidiobolaceae</taxon>
        <taxon>Rhodotorula</taxon>
    </lineage>
</organism>
<evidence type="ECO:0000256" key="1">
    <source>
        <dbReference type="SAM" id="Coils"/>
    </source>
</evidence>
<accession>A0AAV5GIG1</accession>
<dbReference type="Proteomes" id="UP001342314">
    <property type="component" value="Unassembled WGS sequence"/>
</dbReference>
<gene>
    <name evidence="2" type="ORF">Rhopal_005465-T1</name>
</gene>
<sequence length="107" mass="12508">MQPGRTKTNEIQAEIRRLESDNGDHTYNLFHVIEDRLYLIRQFRNILSGHFREEDADDLDEAEQEQHEHLENLHAMQADRGEASLGVGRVGPGNYRRASVYAGRRRY</sequence>
<dbReference type="AlphaFoldDB" id="A0AAV5GIG1"/>
<keyword evidence="3" id="KW-1185">Reference proteome</keyword>
<keyword evidence="1" id="KW-0175">Coiled coil</keyword>
<comment type="caution">
    <text evidence="2">The sequence shown here is derived from an EMBL/GenBank/DDBJ whole genome shotgun (WGS) entry which is preliminary data.</text>
</comment>